<feature type="transmembrane region" description="Helical" evidence="1">
    <location>
        <begin position="51"/>
        <end position="72"/>
    </location>
</feature>
<accession>A0A371CRZ9</accession>
<evidence type="ECO:0000313" key="2">
    <source>
        <dbReference type="EMBL" id="RDX43065.1"/>
    </source>
</evidence>
<dbReference type="Proteomes" id="UP000256964">
    <property type="component" value="Unassembled WGS sequence"/>
</dbReference>
<dbReference type="EMBL" id="KZ857471">
    <property type="protein sequence ID" value="RDX43065.1"/>
    <property type="molecule type" value="Genomic_DNA"/>
</dbReference>
<keyword evidence="1" id="KW-0812">Transmembrane</keyword>
<gene>
    <name evidence="2" type="ORF">OH76DRAFT_1244525</name>
</gene>
<evidence type="ECO:0000256" key="1">
    <source>
        <dbReference type="SAM" id="Phobius"/>
    </source>
</evidence>
<dbReference type="AlphaFoldDB" id="A0A371CRZ9"/>
<dbReference type="STRING" id="139420.A0A371CRZ9"/>
<feature type="transmembrane region" description="Helical" evidence="1">
    <location>
        <begin position="142"/>
        <end position="164"/>
    </location>
</feature>
<organism evidence="2 3">
    <name type="scientific">Lentinus brumalis</name>
    <dbReference type="NCBI Taxonomy" id="2498619"/>
    <lineage>
        <taxon>Eukaryota</taxon>
        <taxon>Fungi</taxon>
        <taxon>Dikarya</taxon>
        <taxon>Basidiomycota</taxon>
        <taxon>Agaricomycotina</taxon>
        <taxon>Agaricomycetes</taxon>
        <taxon>Polyporales</taxon>
        <taxon>Polyporaceae</taxon>
        <taxon>Lentinus</taxon>
    </lineage>
</organism>
<keyword evidence="3" id="KW-1185">Reference proteome</keyword>
<feature type="transmembrane region" description="Helical" evidence="1">
    <location>
        <begin position="98"/>
        <end position="122"/>
    </location>
</feature>
<feature type="transmembrane region" description="Helical" evidence="1">
    <location>
        <begin position="12"/>
        <end position="39"/>
    </location>
</feature>
<keyword evidence="1" id="KW-0472">Membrane</keyword>
<evidence type="ECO:0000313" key="3">
    <source>
        <dbReference type="Proteomes" id="UP000256964"/>
    </source>
</evidence>
<keyword evidence="1" id="KW-1133">Transmembrane helix</keyword>
<sequence>MSPGWSSLHLSLRISCSLFIIVVKVIEILQLIPGAAFSALRAYVLSRSKPLGLLVAALSLVPVATNLVPYGYHLSGENFPPLGCLEGFNTTSAMDLRFVALISRIPLIAADILLIYITWTTLRGSAALTDIRQSRRLTLSDVLFRGGTIYFVIIFILNVLHLVFSATAVATSTSGSGLSLISEFTTPITAILISRFLLELQESSCMDLRVDPDDPLHSSRNPYSTPSFVSSLGGFVNPARSALSDDDDDIELQARSPSEVSEEVEGGAQSLRPRYLRRPLRRHLRLSNRSPWFQVDHSRWTTIDVFRSVSAFCVPSFRCSIFLGKVSIVTYIVAPGAPVPPYPRFLAVYVRCIFKVL</sequence>
<protein>
    <submittedName>
        <fullName evidence="2">Uncharacterized protein</fullName>
    </submittedName>
</protein>
<proteinExistence type="predicted"/>
<name>A0A371CRZ9_9APHY</name>
<reference evidence="2 3" key="1">
    <citation type="journal article" date="2018" name="Biotechnol. Biofuels">
        <title>Integrative visual omics of the white-rot fungus Polyporus brumalis exposes the biotechnological potential of its oxidative enzymes for delignifying raw plant biomass.</title>
        <authorList>
            <person name="Miyauchi S."/>
            <person name="Rancon A."/>
            <person name="Drula E."/>
            <person name="Hage H."/>
            <person name="Chaduli D."/>
            <person name="Favel A."/>
            <person name="Grisel S."/>
            <person name="Henrissat B."/>
            <person name="Herpoel-Gimbert I."/>
            <person name="Ruiz-Duenas F.J."/>
            <person name="Chevret D."/>
            <person name="Hainaut M."/>
            <person name="Lin J."/>
            <person name="Wang M."/>
            <person name="Pangilinan J."/>
            <person name="Lipzen A."/>
            <person name="Lesage-Meessen L."/>
            <person name="Navarro D."/>
            <person name="Riley R."/>
            <person name="Grigoriev I.V."/>
            <person name="Zhou S."/>
            <person name="Raouche S."/>
            <person name="Rosso M.N."/>
        </authorList>
    </citation>
    <scope>NUCLEOTIDE SEQUENCE [LARGE SCALE GENOMIC DNA]</scope>
    <source>
        <strain evidence="2 3">BRFM 1820</strain>
    </source>
</reference>
<dbReference type="OrthoDB" id="2756573at2759"/>